<evidence type="ECO:0000256" key="2">
    <source>
        <dbReference type="ARBA" id="ARBA00001946"/>
    </source>
</evidence>
<dbReference type="Gene3D" id="3.60.40.10">
    <property type="entry name" value="PPM-type phosphatase domain"/>
    <property type="match status" value="2"/>
</dbReference>
<dbReference type="GO" id="GO:0046872">
    <property type="term" value="F:metal ion binding"/>
    <property type="evidence" value="ECO:0007669"/>
    <property type="project" value="UniProtKB-KW"/>
</dbReference>
<evidence type="ECO:0000256" key="8">
    <source>
        <dbReference type="ARBA" id="ARBA00022912"/>
    </source>
</evidence>
<name>A0A8K0IX94_COCNU</name>
<dbReference type="AlphaFoldDB" id="A0A8K0IX94"/>
<evidence type="ECO:0000256" key="7">
    <source>
        <dbReference type="ARBA" id="ARBA00022842"/>
    </source>
</evidence>
<dbReference type="Gene3D" id="1.25.40.10">
    <property type="entry name" value="Tetratricopeptide repeat domain"/>
    <property type="match status" value="1"/>
</dbReference>
<dbReference type="GO" id="GO:0004722">
    <property type="term" value="F:protein serine/threonine phosphatase activity"/>
    <property type="evidence" value="ECO:0007669"/>
    <property type="project" value="UniProtKB-EC"/>
</dbReference>
<reference evidence="14" key="2">
    <citation type="submission" date="2019-07" db="EMBL/GenBank/DDBJ databases">
        <authorList>
            <person name="Yang Y."/>
            <person name="Bocs S."/>
            <person name="Baudouin L."/>
        </authorList>
    </citation>
    <scope>NUCLEOTIDE SEQUENCE</scope>
    <source>
        <tissue evidence="14">Spear leaf of Hainan Tall coconut</tissue>
    </source>
</reference>
<evidence type="ECO:0000313" key="15">
    <source>
        <dbReference type="Proteomes" id="UP000797356"/>
    </source>
</evidence>
<dbReference type="Pfam" id="PF00481">
    <property type="entry name" value="PP2C"/>
    <property type="match status" value="2"/>
</dbReference>
<dbReference type="PANTHER" id="PTHR37910:SF2">
    <property type="entry name" value="EXPRESSED PROTEIN"/>
    <property type="match status" value="1"/>
</dbReference>
<protein>
    <recommendedName>
        <fullName evidence="4">protein-serine/threonine phosphatase</fullName>
        <ecNumber evidence="4">3.1.3.16</ecNumber>
    </recommendedName>
</protein>
<accession>A0A8K0IX94</accession>
<keyword evidence="9" id="KW-0464">Manganese</keyword>
<dbReference type="PROSITE" id="PS01032">
    <property type="entry name" value="PPM_1"/>
    <property type="match status" value="1"/>
</dbReference>
<dbReference type="SMART" id="SM00332">
    <property type="entry name" value="PP2Cc"/>
    <property type="match status" value="1"/>
</dbReference>
<keyword evidence="8 12" id="KW-0904">Protein phosphatase</keyword>
<evidence type="ECO:0000256" key="9">
    <source>
        <dbReference type="ARBA" id="ARBA00023211"/>
    </source>
</evidence>
<evidence type="ECO:0000259" key="13">
    <source>
        <dbReference type="PROSITE" id="PS51746"/>
    </source>
</evidence>
<keyword evidence="7" id="KW-0460">Magnesium</keyword>
<dbReference type="CDD" id="cd00143">
    <property type="entry name" value="PP2Cc"/>
    <property type="match status" value="1"/>
</dbReference>
<evidence type="ECO:0000313" key="14">
    <source>
        <dbReference type="EMBL" id="KAG1369966.1"/>
    </source>
</evidence>
<dbReference type="OrthoDB" id="10264738at2759"/>
<dbReference type="SUPFAM" id="SSF81606">
    <property type="entry name" value="PP2C-like"/>
    <property type="match status" value="1"/>
</dbReference>
<organism evidence="14 15">
    <name type="scientific">Cocos nucifera</name>
    <name type="common">Coconut palm</name>
    <dbReference type="NCBI Taxonomy" id="13894"/>
    <lineage>
        <taxon>Eukaryota</taxon>
        <taxon>Viridiplantae</taxon>
        <taxon>Streptophyta</taxon>
        <taxon>Embryophyta</taxon>
        <taxon>Tracheophyta</taxon>
        <taxon>Spermatophyta</taxon>
        <taxon>Magnoliopsida</taxon>
        <taxon>Liliopsida</taxon>
        <taxon>Arecaceae</taxon>
        <taxon>Arecoideae</taxon>
        <taxon>Cocoseae</taxon>
        <taxon>Attaleinae</taxon>
        <taxon>Cocos</taxon>
    </lineage>
</organism>
<evidence type="ECO:0000256" key="10">
    <source>
        <dbReference type="ARBA" id="ARBA00047761"/>
    </source>
</evidence>
<comment type="cofactor">
    <cofactor evidence="1">
        <name>Mn(2+)</name>
        <dbReference type="ChEBI" id="CHEBI:29035"/>
    </cofactor>
</comment>
<comment type="catalytic activity">
    <reaction evidence="10">
        <text>O-phospho-L-seryl-[protein] + H2O = L-seryl-[protein] + phosphate</text>
        <dbReference type="Rhea" id="RHEA:20629"/>
        <dbReference type="Rhea" id="RHEA-COMP:9863"/>
        <dbReference type="Rhea" id="RHEA-COMP:11604"/>
        <dbReference type="ChEBI" id="CHEBI:15377"/>
        <dbReference type="ChEBI" id="CHEBI:29999"/>
        <dbReference type="ChEBI" id="CHEBI:43474"/>
        <dbReference type="ChEBI" id="CHEBI:83421"/>
        <dbReference type="EC" id="3.1.3.16"/>
    </reaction>
</comment>
<dbReference type="EC" id="3.1.3.16" evidence="4"/>
<keyword evidence="5" id="KW-0479">Metal-binding</keyword>
<dbReference type="Proteomes" id="UP000797356">
    <property type="component" value="Chromosome 15"/>
</dbReference>
<keyword evidence="15" id="KW-1185">Reference proteome</keyword>
<evidence type="ECO:0000256" key="4">
    <source>
        <dbReference type="ARBA" id="ARBA00013081"/>
    </source>
</evidence>
<proteinExistence type="inferred from homology"/>
<evidence type="ECO:0000256" key="1">
    <source>
        <dbReference type="ARBA" id="ARBA00001936"/>
    </source>
</evidence>
<evidence type="ECO:0000256" key="11">
    <source>
        <dbReference type="ARBA" id="ARBA00048336"/>
    </source>
</evidence>
<dbReference type="InterPro" id="IPR036457">
    <property type="entry name" value="PPM-type-like_dom_sf"/>
</dbReference>
<comment type="cofactor">
    <cofactor evidence="2">
        <name>Mg(2+)</name>
        <dbReference type="ChEBI" id="CHEBI:18420"/>
    </cofactor>
</comment>
<dbReference type="InterPro" id="IPR000222">
    <property type="entry name" value="PP2C_BS"/>
</dbReference>
<sequence length="418" mass="45816">MTTPTRSHGLFLSQLLNPTPSPKSKDLSFLPVASSRTWRRRSLLLSLPLSMLPFPLTSTTAAAPSFDPVSDSEKTASTALSGRISDAIGLLDLGRDFQAKGDFAQALDYFSLVVRDYKDLALSVYARVGRALALYEIGDREEAIAEMEDVSISLKGYPEVHAALAAALYADKHAPLLAENQFAIATLLDPHYSDLSYLVSKNKAVLSFIRNGRFSYGYSSFKGKRASMEDFYDTRIAEVDGQMVAFFGVFDGHGGPQAAEYLKNHLFKNLSNHPDFIKDTKSAIVEAFSQTDTDYIDEEKGQQKDAGSTASTVLLLAIPLSIDHKPDRSDERQRIENAGGFVIWAGTWRVGGVLAVSRAFGDKLLKPYVVAEPEIQDAVDIVQGMSDAETSARKLIEEAYSRGSNDNITCIIVRFDNS</sequence>
<comment type="similarity">
    <text evidence="3 12">Belongs to the PP2C family.</text>
</comment>
<evidence type="ECO:0000256" key="12">
    <source>
        <dbReference type="RuleBase" id="RU003465"/>
    </source>
</evidence>
<evidence type="ECO:0000256" key="6">
    <source>
        <dbReference type="ARBA" id="ARBA00022801"/>
    </source>
</evidence>
<dbReference type="PROSITE" id="PS51746">
    <property type="entry name" value="PPM_2"/>
    <property type="match status" value="1"/>
</dbReference>
<evidence type="ECO:0000256" key="3">
    <source>
        <dbReference type="ARBA" id="ARBA00006702"/>
    </source>
</evidence>
<gene>
    <name evidence="14" type="ORF">COCNU_15G003320</name>
</gene>
<evidence type="ECO:0000256" key="5">
    <source>
        <dbReference type="ARBA" id="ARBA00022723"/>
    </source>
</evidence>
<keyword evidence="6 12" id="KW-0378">Hydrolase</keyword>
<dbReference type="InterPro" id="IPR001932">
    <property type="entry name" value="PPM-type_phosphatase-like_dom"/>
</dbReference>
<dbReference type="InterPro" id="IPR011990">
    <property type="entry name" value="TPR-like_helical_dom_sf"/>
</dbReference>
<reference evidence="14" key="1">
    <citation type="journal article" date="2017" name="Gigascience">
        <title>The genome draft of coconut (Cocos nucifera).</title>
        <authorList>
            <person name="Xiao Y."/>
            <person name="Xu P."/>
            <person name="Fan H."/>
            <person name="Baudouin L."/>
            <person name="Xia W."/>
            <person name="Bocs S."/>
            <person name="Xu J."/>
            <person name="Li Q."/>
            <person name="Guo A."/>
            <person name="Zhou L."/>
            <person name="Li J."/>
            <person name="Wu Y."/>
            <person name="Ma Z."/>
            <person name="Armero A."/>
            <person name="Issali A.E."/>
            <person name="Liu N."/>
            <person name="Peng M."/>
            <person name="Yang Y."/>
        </authorList>
    </citation>
    <scope>NUCLEOTIDE SEQUENCE</scope>
    <source>
        <tissue evidence="14">Spear leaf of Hainan Tall coconut</tissue>
    </source>
</reference>
<comment type="catalytic activity">
    <reaction evidence="11">
        <text>O-phospho-L-threonyl-[protein] + H2O = L-threonyl-[protein] + phosphate</text>
        <dbReference type="Rhea" id="RHEA:47004"/>
        <dbReference type="Rhea" id="RHEA-COMP:11060"/>
        <dbReference type="Rhea" id="RHEA-COMP:11605"/>
        <dbReference type="ChEBI" id="CHEBI:15377"/>
        <dbReference type="ChEBI" id="CHEBI:30013"/>
        <dbReference type="ChEBI" id="CHEBI:43474"/>
        <dbReference type="ChEBI" id="CHEBI:61977"/>
        <dbReference type="EC" id="3.1.3.16"/>
    </reaction>
</comment>
<dbReference type="SUPFAM" id="SSF48452">
    <property type="entry name" value="TPR-like"/>
    <property type="match status" value="1"/>
</dbReference>
<feature type="domain" description="PPM-type phosphatase" evidence="13">
    <location>
        <begin position="215"/>
        <end position="415"/>
    </location>
</feature>
<comment type="caution">
    <text evidence="14">The sequence shown here is derived from an EMBL/GenBank/DDBJ whole genome shotgun (WGS) entry which is preliminary data.</text>
</comment>
<dbReference type="EMBL" id="CM017886">
    <property type="protein sequence ID" value="KAG1369966.1"/>
    <property type="molecule type" value="Genomic_DNA"/>
</dbReference>
<dbReference type="PANTHER" id="PTHR37910">
    <property type="entry name" value="EXPRESSED PROTEIN"/>
    <property type="match status" value="1"/>
</dbReference>